<keyword evidence="3" id="KW-1185">Reference proteome</keyword>
<evidence type="ECO:0000256" key="1">
    <source>
        <dbReference type="SAM" id="MobiDB-lite"/>
    </source>
</evidence>
<comment type="caution">
    <text evidence="2">The sequence shown here is derived from an EMBL/GenBank/DDBJ whole genome shotgun (WGS) entry which is preliminary data.</text>
</comment>
<accession>A0A2P4Z928</accession>
<evidence type="ECO:0000313" key="2">
    <source>
        <dbReference type="EMBL" id="PON20798.1"/>
    </source>
</evidence>
<dbReference type="EMBL" id="JPDN02000060">
    <property type="protein sequence ID" value="PON20798.1"/>
    <property type="molecule type" value="Genomic_DNA"/>
</dbReference>
<reference evidence="2 3" key="1">
    <citation type="journal article" date="2016" name="Genome Announc.">
        <title>Draft Whole-Genome Sequence of Trichoderma gamsii T6085, a Promising Biocontrol Agent of Fusarium Head Blight on Wheat.</title>
        <authorList>
            <person name="Baroncelli R."/>
            <person name="Zapparata A."/>
            <person name="Piaggeschi G."/>
            <person name="Sarrocco S."/>
            <person name="Vannacci G."/>
        </authorList>
    </citation>
    <scope>NUCLEOTIDE SEQUENCE [LARGE SCALE GENOMIC DNA]</scope>
    <source>
        <strain evidence="2 3">T6085</strain>
    </source>
</reference>
<dbReference type="AlphaFoldDB" id="A0A2P4Z928"/>
<protein>
    <submittedName>
        <fullName evidence="2">Uncharacterized protein</fullName>
    </submittedName>
</protein>
<sequence length="115" mass="13223">MVVLCCTAPSRSKSTNYHNTHYLQSTTMAKTSYKKKNPQNSSYVLPCSNTHCQPIMTDIHVYSEHYRFIPALRKIQPGLYTYKQQHSKVDSISQTRNPTTSTSTSKNSKLKLQRH</sequence>
<name>A0A2P4Z928_9HYPO</name>
<dbReference type="Proteomes" id="UP000054821">
    <property type="component" value="Unassembled WGS sequence"/>
</dbReference>
<feature type="region of interest" description="Disordered" evidence="1">
    <location>
        <begin position="86"/>
        <end position="115"/>
    </location>
</feature>
<proteinExistence type="predicted"/>
<evidence type="ECO:0000313" key="3">
    <source>
        <dbReference type="Proteomes" id="UP000054821"/>
    </source>
</evidence>
<organism evidence="2 3">
    <name type="scientific">Trichoderma gamsii</name>
    <dbReference type="NCBI Taxonomy" id="398673"/>
    <lineage>
        <taxon>Eukaryota</taxon>
        <taxon>Fungi</taxon>
        <taxon>Dikarya</taxon>
        <taxon>Ascomycota</taxon>
        <taxon>Pezizomycotina</taxon>
        <taxon>Sordariomycetes</taxon>
        <taxon>Hypocreomycetidae</taxon>
        <taxon>Hypocreales</taxon>
        <taxon>Hypocreaceae</taxon>
        <taxon>Trichoderma</taxon>
    </lineage>
</organism>
<dbReference type="RefSeq" id="XP_024404487.1">
    <property type="nucleotide sequence ID" value="XM_024550764.1"/>
</dbReference>
<dbReference type="GeneID" id="36347900"/>
<gene>
    <name evidence="2" type="ORF">TGAM01_v210306</name>
</gene>